<dbReference type="RefSeq" id="YP_009056191.1">
    <property type="nucleotide sequence ID" value="NC_024790.1"/>
</dbReference>
<dbReference type="OrthoDB" id="9249at10239"/>
<accession>A0A067ZIT0</accession>
<gene>
    <name evidence="1" type="ORF">PhAPEC7_61</name>
</gene>
<dbReference type="Proteomes" id="UP000027389">
    <property type="component" value="Segment"/>
</dbReference>
<protein>
    <submittedName>
        <fullName evidence="1">Uncharacterized protein</fullName>
    </submittedName>
</protein>
<dbReference type="EMBL" id="KF562340">
    <property type="protein sequence ID" value="AHV82685.1"/>
    <property type="molecule type" value="Genomic_DNA"/>
</dbReference>
<organism evidence="1 2">
    <name type="scientific">Escherichia phage vB_EcoP_PhAPEC7</name>
    <dbReference type="NCBI Taxonomy" id="1391223"/>
    <lineage>
        <taxon>Viruses</taxon>
        <taxon>Duplodnaviria</taxon>
        <taxon>Heunggongvirae</taxon>
        <taxon>Uroviricota</taxon>
        <taxon>Caudoviricetes</taxon>
        <taxon>Schitoviridae</taxon>
        <taxon>Enquatrovirinae</taxon>
        <taxon>Gamaleyavirus</taxon>
        <taxon>Gamaleyavirus APEC7</taxon>
    </lineage>
</organism>
<proteinExistence type="predicted"/>
<sequence length="213" mass="23882">MNMSINDKPTTDVELDVQGNEDTVNDIAMPSELDVLKQRATLMNIKFSNNISVEKLREKIEAAQAKDEPEVKEAAVNPLGEKQEAGVKKMTLGQKIRAEQTRLIRVRIQNLDPKKKDLPGEIITVANEYMGTVRKFVPFGEVTDNGYHIPYCIYEFLKERKFINITTRKGKNGLPDIRATEAREFSIEVLPPLTEAELAQLAQAQIAAGSLND</sequence>
<evidence type="ECO:0000313" key="2">
    <source>
        <dbReference type="Proteomes" id="UP000027389"/>
    </source>
</evidence>
<name>A0A067ZIT0_9CAUD</name>
<dbReference type="GeneID" id="20283994"/>
<reference evidence="1 2" key="1">
    <citation type="journal article" date="2014" name="Vet. Microbiol.">
        <title>A cocktail of in vitro efficient phages is not a guarantee for in vivo therapeutic results against avian colibacillosis.</title>
        <authorList>
            <person name="Tsonos J."/>
            <person name="Oosterik L.H."/>
            <person name="Tuntufye H.N."/>
            <person name="Klumpp J."/>
            <person name="Butaye P."/>
            <person name="De Greve H."/>
            <person name="Hernalsteens J.P."/>
            <person name="Lavigne R."/>
            <person name="Goddeeris B.M."/>
        </authorList>
    </citation>
    <scope>NUCLEOTIDE SEQUENCE [LARGE SCALE GENOMIC DNA]</scope>
</reference>
<keyword evidence="2" id="KW-1185">Reference proteome</keyword>
<dbReference type="KEGG" id="vg:20283994"/>
<evidence type="ECO:0000313" key="1">
    <source>
        <dbReference type="EMBL" id="AHV82685.1"/>
    </source>
</evidence>